<dbReference type="InterPro" id="IPR012337">
    <property type="entry name" value="RNaseH-like_sf"/>
</dbReference>
<reference evidence="1" key="1">
    <citation type="submission" date="2020-09" db="EMBL/GenBank/DDBJ databases">
        <title>Comparative genome analyses of four rice-infecting Rhizoctonia solani isolates reveal extensive enrichment of homogalacturonan modification genes.</title>
        <authorList>
            <person name="Lee D.-Y."/>
            <person name="Jeon J."/>
            <person name="Kim K.-T."/>
            <person name="Cheong K."/>
            <person name="Song H."/>
            <person name="Choi G."/>
            <person name="Ko J."/>
            <person name="Opiyo S.O."/>
            <person name="Zuo S."/>
            <person name="Madhav S."/>
            <person name="Lee Y.-H."/>
            <person name="Wang G.-L."/>
        </authorList>
    </citation>
    <scope>NUCLEOTIDE SEQUENCE</scope>
    <source>
        <strain evidence="1">AG1-IA B2</strain>
    </source>
</reference>
<dbReference type="EMBL" id="JACYCF010000001">
    <property type="protein sequence ID" value="KAF8760808.1"/>
    <property type="molecule type" value="Genomic_DNA"/>
</dbReference>
<dbReference type="SUPFAM" id="SSF53098">
    <property type="entry name" value="Ribonuclease H-like"/>
    <property type="match status" value="1"/>
</dbReference>
<keyword evidence="1" id="KW-0808">Transferase</keyword>
<protein>
    <submittedName>
        <fullName evidence="1">Reverse transcriptase (RNA-dependent DNA polymerase)</fullName>
    </submittedName>
</protein>
<keyword evidence="1" id="KW-0548">Nucleotidyltransferase</keyword>
<dbReference type="AlphaFoldDB" id="A0A8H7IK50"/>
<comment type="caution">
    <text evidence="1">The sequence shown here is derived from an EMBL/GenBank/DDBJ whole genome shotgun (WGS) entry which is preliminary data.</text>
</comment>
<name>A0A8H7IK50_9AGAM</name>
<accession>A0A8H7IK50</accession>
<sequence length="315" mass="34530">MQACQPLFGGSMGVAPPVGSKTYNPHTYPLVPESRKDYAENISHMTTTLARKGSIVCFTDGSKWESPEGPKVGAGFVVYHKGVLITELSKGIGPRFEVFDAEMIALAEAASCAVSKASSLGSHHIIFFADNKAALSNITLLSKHPGVKGNERADVLANKGGSEPPLHTYNRSITWCKAEATRTASRTWTQEWSNQPHSRFIADHIRRNPSLSLHPFFKAFPYHRAIHARLNQVIMGHAFLGEYRERFRPDDDPSCPCGAPRQTLDHVLRACPSYDHARLSLRKASGPILNSSLFGTTSGLRALATFINSTDAFQI</sequence>
<organism evidence="1 2">
    <name type="scientific">Rhizoctonia solani</name>
    <dbReference type="NCBI Taxonomy" id="456999"/>
    <lineage>
        <taxon>Eukaryota</taxon>
        <taxon>Fungi</taxon>
        <taxon>Dikarya</taxon>
        <taxon>Basidiomycota</taxon>
        <taxon>Agaricomycotina</taxon>
        <taxon>Agaricomycetes</taxon>
        <taxon>Cantharellales</taxon>
        <taxon>Ceratobasidiaceae</taxon>
        <taxon>Rhizoctonia</taxon>
    </lineage>
</organism>
<dbReference type="InterPro" id="IPR036397">
    <property type="entry name" value="RNaseH_sf"/>
</dbReference>
<dbReference type="Proteomes" id="UP000614334">
    <property type="component" value="Unassembled WGS sequence"/>
</dbReference>
<dbReference type="Gene3D" id="3.30.420.10">
    <property type="entry name" value="Ribonuclease H-like superfamily/Ribonuclease H"/>
    <property type="match status" value="1"/>
</dbReference>
<gene>
    <name evidence="1" type="ORF">RHS01_01124</name>
</gene>
<proteinExistence type="predicted"/>
<dbReference type="GO" id="GO:0003676">
    <property type="term" value="F:nucleic acid binding"/>
    <property type="evidence" value="ECO:0007669"/>
    <property type="project" value="InterPro"/>
</dbReference>
<dbReference type="GO" id="GO:0003964">
    <property type="term" value="F:RNA-directed DNA polymerase activity"/>
    <property type="evidence" value="ECO:0007669"/>
    <property type="project" value="UniProtKB-KW"/>
</dbReference>
<dbReference type="CDD" id="cd09276">
    <property type="entry name" value="Rnase_HI_RT_non_LTR"/>
    <property type="match status" value="1"/>
</dbReference>
<evidence type="ECO:0000313" key="2">
    <source>
        <dbReference type="Proteomes" id="UP000614334"/>
    </source>
</evidence>
<keyword evidence="1" id="KW-0695">RNA-directed DNA polymerase</keyword>
<evidence type="ECO:0000313" key="1">
    <source>
        <dbReference type="EMBL" id="KAF8760808.1"/>
    </source>
</evidence>